<name>A0A151JW90_9HYME</name>
<gene>
    <name evidence="1" type="ORF">ALC56_06997</name>
</gene>
<feature type="non-terminal residue" evidence="1">
    <location>
        <position position="1"/>
    </location>
</feature>
<evidence type="ECO:0000313" key="1">
    <source>
        <dbReference type="EMBL" id="KYN38622.1"/>
    </source>
</evidence>
<organism evidence="1 2">
    <name type="scientific">Trachymyrmex septentrionalis</name>
    <dbReference type="NCBI Taxonomy" id="34720"/>
    <lineage>
        <taxon>Eukaryota</taxon>
        <taxon>Metazoa</taxon>
        <taxon>Ecdysozoa</taxon>
        <taxon>Arthropoda</taxon>
        <taxon>Hexapoda</taxon>
        <taxon>Insecta</taxon>
        <taxon>Pterygota</taxon>
        <taxon>Neoptera</taxon>
        <taxon>Endopterygota</taxon>
        <taxon>Hymenoptera</taxon>
        <taxon>Apocrita</taxon>
        <taxon>Aculeata</taxon>
        <taxon>Formicoidea</taxon>
        <taxon>Formicidae</taxon>
        <taxon>Myrmicinae</taxon>
        <taxon>Trachymyrmex</taxon>
    </lineage>
</organism>
<dbReference type="PANTHER" id="PTHR47326:SF1">
    <property type="entry name" value="HTH PSQ-TYPE DOMAIN-CONTAINING PROTEIN"/>
    <property type="match status" value="1"/>
</dbReference>
<dbReference type="Proteomes" id="UP000078541">
    <property type="component" value="Unassembled WGS sequence"/>
</dbReference>
<sequence length="107" mass="12726">KFNILATVALNPHINTRQLERESGISRQSVLRIFHSNKFHPFHISLHQELHGNDFQNRVQFCEWTLQRLQEDDMSVTNILFTDEATFINNGQVNLRNMHYWSIENPH</sequence>
<protein>
    <recommendedName>
        <fullName evidence="3">Histone-lysine N-methyltransferase SETMAR</fullName>
    </recommendedName>
</protein>
<accession>A0A151JW90</accession>
<dbReference type="EMBL" id="KQ981653">
    <property type="protein sequence ID" value="KYN38622.1"/>
    <property type="molecule type" value="Genomic_DNA"/>
</dbReference>
<reference evidence="1 2" key="1">
    <citation type="submission" date="2016-03" db="EMBL/GenBank/DDBJ databases">
        <title>Trachymyrmex septentrionalis WGS genome.</title>
        <authorList>
            <person name="Nygaard S."/>
            <person name="Hu H."/>
            <person name="Boomsma J."/>
            <person name="Zhang G."/>
        </authorList>
    </citation>
    <scope>NUCLEOTIDE SEQUENCE [LARGE SCALE GENOMIC DNA]</scope>
    <source>
        <strain evidence="1">Tsep2-gDNA-1</strain>
        <tissue evidence="1">Whole body</tissue>
    </source>
</reference>
<keyword evidence="2" id="KW-1185">Reference proteome</keyword>
<dbReference type="InterPro" id="IPR036397">
    <property type="entry name" value="RNaseH_sf"/>
</dbReference>
<proteinExistence type="predicted"/>
<dbReference type="AlphaFoldDB" id="A0A151JW90"/>
<evidence type="ECO:0000313" key="2">
    <source>
        <dbReference type="Proteomes" id="UP000078541"/>
    </source>
</evidence>
<dbReference type="PANTHER" id="PTHR47326">
    <property type="entry name" value="TRANSPOSABLE ELEMENT TC3 TRANSPOSASE-LIKE PROTEIN"/>
    <property type="match status" value="1"/>
</dbReference>
<evidence type="ECO:0008006" key="3">
    <source>
        <dbReference type="Google" id="ProtNLM"/>
    </source>
</evidence>
<dbReference type="STRING" id="34720.A0A151JW90"/>
<dbReference type="GO" id="GO:0003676">
    <property type="term" value="F:nucleic acid binding"/>
    <property type="evidence" value="ECO:0007669"/>
    <property type="project" value="InterPro"/>
</dbReference>
<dbReference type="Gene3D" id="3.30.420.10">
    <property type="entry name" value="Ribonuclease H-like superfamily/Ribonuclease H"/>
    <property type="match status" value="1"/>
</dbReference>